<dbReference type="PIRSF" id="PIRSF005378">
    <property type="entry name" value="RNA3'_term_phos_cycl_euk"/>
    <property type="match status" value="1"/>
</dbReference>
<dbReference type="HAMAP" id="MF_00200">
    <property type="entry name" value="RTC"/>
    <property type="match status" value="1"/>
</dbReference>
<dbReference type="InterPro" id="IPR017770">
    <property type="entry name" value="RNA3'_term_phos_cyc_type_1"/>
</dbReference>
<keyword evidence="3 6" id="KW-0436">Ligase</keyword>
<dbReference type="EC" id="6.5.1.4" evidence="6 7"/>
<evidence type="ECO:0000259" key="9">
    <source>
        <dbReference type="Pfam" id="PF05189"/>
    </source>
</evidence>
<dbReference type="SUPFAM" id="SSF55205">
    <property type="entry name" value="EPT/RTPC-like"/>
    <property type="match status" value="1"/>
</dbReference>
<dbReference type="Gene3D" id="3.65.10.20">
    <property type="entry name" value="RNA 3'-terminal phosphate cyclase domain"/>
    <property type="match status" value="1"/>
</dbReference>
<dbReference type="InterPro" id="IPR013792">
    <property type="entry name" value="RNA3'P_cycl/enolpyr_Trfase_a/b"/>
</dbReference>
<proteinExistence type="inferred from homology"/>
<dbReference type="InterPro" id="IPR013791">
    <property type="entry name" value="RNA3'-term_phos_cycl_insert"/>
</dbReference>
<dbReference type="AlphaFoldDB" id="A0A7J3SJZ6"/>
<name>A0A7J3SJZ6_9CREN</name>
<dbReference type="NCBIfam" id="TIGR03399">
    <property type="entry name" value="RNA_3prim_cycl"/>
    <property type="match status" value="1"/>
</dbReference>
<evidence type="ECO:0000256" key="2">
    <source>
        <dbReference type="ARBA" id="ARBA00021428"/>
    </source>
</evidence>
<evidence type="ECO:0000259" key="8">
    <source>
        <dbReference type="Pfam" id="PF01137"/>
    </source>
</evidence>
<dbReference type="InterPro" id="IPR036553">
    <property type="entry name" value="RPTC_insert"/>
</dbReference>
<keyword evidence="5 6" id="KW-0067">ATP-binding</keyword>
<dbReference type="PROSITE" id="PS01287">
    <property type="entry name" value="RTC"/>
    <property type="match status" value="1"/>
</dbReference>
<evidence type="ECO:0000256" key="4">
    <source>
        <dbReference type="ARBA" id="ARBA00022741"/>
    </source>
</evidence>
<dbReference type="InterPro" id="IPR023797">
    <property type="entry name" value="RNA3'_phos_cyclase_dom"/>
</dbReference>
<feature type="domain" description="RNA 3'-terminal phosphate cyclase" evidence="8">
    <location>
        <begin position="11"/>
        <end position="336"/>
    </location>
</feature>
<dbReference type="InterPro" id="IPR037136">
    <property type="entry name" value="RNA3'_phos_cyclase_dom_sf"/>
</dbReference>
<comment type="caution">
    <text evidence="10">The sequence shown here is derived from an EMBL/GenBank/DDBJ whole genome shotgun (WGS) entry which is preliminary data.</text>
</comment>
<evidence type="ECO:0000256" key="7">
    <source>
        <dbReference type="NCBIfam" id="TIGR03399"/>
    </source>
</evidence>
<dbReference type="Pfam" id="PF05189">
    <property type="entry name" value="RTC_insert"/>
    <property type="match status" value="1"/>
</dbReference>
<dbReference type="PANTHER" id="PTHR11096:SF0">
    <property type="entry name" value="RNA 3'-TERMINAL PHOSPHATE CYCLASE"/>
    <property type="match status" value="1"/>
</dbReference>
<dbReference type="GO" id="GO:0003963">
    <property type="term" value="F:RNA-3'-phosphate cyclase activity"/>
    <property type="evidence" value="ECO:0007669"/>
    <property type="project" value="UniProtKB-UniRule"/>
</dbReference>
<dbReference type="SUPFAM" id="SSF52913">
    <property type="entry name" value="RNA 3'-terminal phosphate cyclase, RPTC, insert domain"/>
    <property type="match status" value="1"/>
</dbReference>
<dbReference type="Gene3D" id="3.30.360.20">
    <property type="entry name" value="RNA 3'-terminal phosphate cyclase, insert domain"/>
    <property type="match status" value="1"/>
</dbReference>
<comment type="catalytic activity">
    <reaction evidence="6">
        <text>a 3'-end 3'-phospho-ribonucleotide-RNA + ATP = a 3'-end 2',3'-cyclophospho-ribonucleotide-RNA + AMP + diphosphate</text>
        <dbReference type="Rhea" id="RHEA:23976"/>
        <dbReference type="Rhea" id="RHEA-COMP:10463"/>
        <dbReference type="Rhea" id="RHEA-COMP:10464"/>
        <dbReference type="ChEBI" id="CHEBI:30616"/>
        <dbReference type="ChEBI" id="CHEBI:33019"/>
        <dbReference type="ChEBI" id="CHEBI:83062"/>
        <dbReference type="ChEBI" id="CHEBI:83064"/>
        <dbReference type="ChEBI" id="CHEBI:456215"/>
        <dbReference type="EC" id="6.5.1.4"/>
    </reaction>
</comment>
<dbReference type="GO" id="GO:0006396">
    <property type="term" value="P:RNA processing"/>
    <property type="evidence" value="ECO:0007669"/>
    <property type="project" value="UniProtKB-UniRule"/>
</dbReference>
<dbReference type="EMBL" id="DTLS01000053">
    <property type="protein sequence ID" value="HGZ59961.1"/>
    <property type="molecule type" value="Genomic_DNA"/>
</dbReference>
<dbReference type="PANTHER" id="PTHR11096">
    <property type="entry name" value="RNA 3' TERMINAL PHOSPHATE CYCLASE"/>
    <property type="match status" value="1"/>
</dbReference>
<comment type="caution">
    <text evidence="6">Lacks conserved residue(s) required for the propagation of feature annotation.</text>
</comment>
<protein>
    <recommendedName>
        <fullName evidence="2 6">RNA 3'-terminal phosphate cyclase</fullName>
        <shortName evidence="6">RNA cyclase</shortName>
        <shortName evidence="6">RNA-3'-phosphate cyclase</shortName>
        <ecNumber evidence="6 7">6.5.1.4</ecNumber>
    </recommendedName>
</protein>
<sequence length="349" mass="37086">MEPILIDGSFGEGGGQIVRTSIALSAISGLPVRVINIRAKRQNPGLQHQHIAAIQAVALLSGAIVEGARLGNAEITFIPGKLRSGSFKFDVGTAGSVTLIAQAVLPILPFLPGPTSLEIRGGTDVKWSPTSDYFASVMKEIAERIGIAFSFEILKRGYYPKGGGLVKIYIDEPPGSIKPFRLVKRGGLKKIEVKSVAHNLPRHVAERQASSASRLVAESFRGVNIIQSIEDDSAGKRSLDPGSSVTLIAYTESSILGADSLGERGKRAEMVGEEAAMKLVQDLSTEMALDRHMSDMAIPLAALAGRGSEIGGAVLTEHALTNAKVAELILDVKLKINGRPQNPFVLRVL</sequence>
<evidence type="ECO:0000256" key="1">
    <source>
        <dbReference type="ARBA" id="ARBA00009206"/>
    </source>
</evidence>
<reference evidence="10" key="1">
    <citation type="journal article" date="2020" name="mSystems">
        <title>Genome- and Community-Level Interaction Insights into Carbon Utilization and Element Cycling Functions of Hydrothermarchaeota in Hydrothermal Sediment.</title>
        <authorList>
            <person name="Zhou Z."/>
            <person name="Liu Y."/>
            <person name="Xu W."/>
            <person name="Pan J."/>
            <person name="Luo Z.H."/>
            <person name="Li M."/>
        </authorList>
    </citation>
    <scope>NUCLEOTIDE SEQUENCE [LARGE SCALE GENOMIC DNA]</scope>
    <source>
        <strain evidence="10">SpSt-885</strain>
    </source>
</reference>
<comment type="subcellular location">
    <subcellularLocation>
        <location evidence="6">Cytoplasm</location>
    </subcellularLocation>
</comment>
<evidence type="ECO:0000256" key="3">
    <source>
        <dbReference type="ARBA" id="ARBA00022598"/>
    </source>
</evidence>
<feature type="active site" description="Tele-AMP-histidine intermediate" evidence="6">
    <location>
        <position position="318"/>
    </location>
</feature>
<evidence type="ECO:0000313" key="10">
    <source>
        <dbReference type="EMBL" id="HGZ59961.1"/>
    </source>
</evidence>
<dbReference type="GO" id="GO:0005737">
    <property type="term" value="C:cytoplasm"/>
    <property type="evidence" value="ECO:0007669"/>
    <property type="project" value="UniProtKB-SubCell"/>
</dbReference>
<dbReference type="Pfam" id="PF01137">
    <property type="entry name" value="RTC"/>
    <property type="match status" value="1"/>
</dbReference>
<dbReference type="GO" id="GO:0005524">
    <property type="term" value="F:ATP binding"/>
    <property type="evidence" value="ECO:0007669"/>
    <property type="project" value="UniProtKB-KW"/>
</dbReference>
<evidence type="ECO:0000256" key="6">
    <source>
        <dbReference type="HAMAP-Rule" id="MF_00200"/>
    </source>
</evidence>
<comment type="similarity">
    <text evidence="1 6">Belongs to the RNA 3'-terminal cyclase family. Type 1 subfamily.</text>
</comment>
<feature type="domain" description="RNA 3'-terminal phosphate cyclase insert" evidence="9">
    <location>
        <begin position="184"/>
        <end position="283"/>
    </location>
</feature>
<organism evidence="10">
    <name type="scientific">Fervidicoccus fontis</name>
    <dbReference type="NCBI Taxonomy" id="683846"/>
    <lineage>
        <taxon>Archaea</taxon>
        <taxon>Thermoproteota</taxon>
        <taxon>Thermoprotei</taxon>
        <taxon>Fervidicoccales</taxon>
        <taxon>Fervidicoccaceae</taxon>
        <taxon>Fervidicoccus</taxon>
    </lineage>
</organism>
<dbReference type="InterPro" id="IPR000228">
    <property type="entry name" value="RNA3'_term_phos_cyc"/>
</dbReference>
<accession>A0A7J3SJZ6</accession>
<evidence type="ECO:0000256" key="5">
    <source>
        <dbReference type="ARBA" id="ARBA00022840"/>
    </source>
</evidence>
<dbReference type="CDD" id="cd00874">
    <property type="entry name" value="RNA_Cyclase_Class_II"/>
    <property type="match status" value="1"/>
</dbReference>
<feature type="binding site" evidence="6">
    <location>
        <position position="102"/>
    </location>
    <ligand>
        <name>ATP</name>
        <dbReference type="ChEBI" id="CHEBI:30616"/>
    </ligand>
</feature>
<keyword evidence="6" id="KW-0963">Cytoplasm</keyword>
<dbReference type="InterPro" id="IPR020719">
    <property type="entry name" value="RNA3'_term_phos_cycl-like_CS"/>
</dbReference>
<comment type="function">
    <text evidence="6">Catalyzes the conversion of 3'-phosphate to a 2',3'-cyclic phosphodiester at the end of RNA. The mechanism of action of the enzyme occurs in 3 steps: (A) adenylation of the enzyme by ATP; (B) transfer of adenylate to an RNA-N3'P to produce RNA-N3'PP5'A; (C) and attack of the adjacent 2'-hydroxyl on the 3'-phosphorus in the diester linkage to produce the cyclic end product. The biological role of this enzyme is unknown but it is likely to function in some aspects of cellular RNA processing.</text>
</comment>
<gene>
    <name evidence="6" type="primary">rtcA</name>
    <name evidence="10" type="ORF">ENW83_01975</name>
</gene>
<keyword evidence="4 6" id="KW-0547">Nucleotide-binding</keyword>